<organism evidence="1 2">
    <name type="scientific">Zoogloea oryzae</name>
    <dbReference type="NCBI Taxonomy" id="310767"/>
    <lineage>
        <taxon>Bacteria</taxon>
        <taxon>Pseudomonadati</taxon>
        <taxon>Pseudomonadota</taxon>
        <taxon>Betaproteobacteria</taxon>
        <taxon>Rhodocyclales</taxon>
        <taxon>Zoogloeaceae</taxon>
        <taxon>Zoogloea</taxon>
    </lineage>
</organism>
<keyword evidence="2" id="KW-1185">Reference proteome</keyword>
<evidence type="ECO:0000313" key="2">
    <source>
        <dbReference type="Proteomes" id="UP001157167"/>
    </source>
</evidence>
<sequence length="154" mass="16983">MRRLALSLIRFYQRHLSPHKGFCCAYRTHTGRQSCSALGYRAVRRFGVIGGVRVLQARTQLCGVAHRRFSPPLRLPPLAQRGVCDVGCDLPCDGSCHLPSCNACNSLGTPLECACRLADCGSSSCGDWPSRKDARRREAEAGIYLPPQRNPGRR</sequence>
<name>A0ABQ6FDX1_9RHOO</name>
<dbReference type="InterPro" id="IPR002696">
    <property type="entry name" value="Membr_insert_effic_factor_YidD"/>
</dbReference>
<dbReference type="Proteomes" id="UP001157167">
    <property type="component" value="Unassembled WGS sequence"/>
</dbReference>
<dbReference type="RefSeq" id="WP_368736557.1">
    <property type="nucleotide sequence ID" value="NZ_BSPX01000041.1"/>
</dbReference>
<proteinExistence type="predicted"/>
<dbReference type="SMART" id="SM01234">
    <property type="entry name" value="Haemolytic"/>
    <property type="match status" value="1"/>
</dbReference>
<dbReference type="Pfam" id="PF01809">
    <property type="entry name" value="YidD"/>
    <property type="match status" value="1"/>
</dbReference>
<evidence type="ECO:0000313" key="1">
    <source>
        <dbReference type="EMBL" id="GLT23209.1"/>
    </source>
</evidence>
<dbReference type="NCBIfam" id="TIGR00278">
    <property type="entry name" value="membrane protein insertion efficiency factor YidD"/>
    <property type="match status" value="1"/>
</dbReference>
<dbReference type="EMBL" id="BSPX01000041">
    <property type="protein sequence ID" value="GLT23209.1"/>
    <property type="molecule type" value="Genomic_DNA"/>
</dbReference>
<accession>A0ABQ6FDX1</accession>
<gene>
    <name evidence="1" type="ORF">GCM10007933_26720</name>
</gene>
<protein>
    <recommendedName>
        <fullName evidence="3">Membrane protein insertion efficiency factor YidD</fullName>
    </recommendedName>
</protein>
<evidence type="ECO:0008006" key="3">
    <source>
        <dbReference type="Google" id="ProtNLM"/>
    </source>
</evidence>
<reference evidence="2" key="1">
    <citation type="journal article" date="2019" name="Int. J. Syst. Evol. Microbiol.">
        <title>The Global Catalogue of Microorganisms (GCM) 10K type strain sequencing project: providing services to taxonomists for standard genome sequencing and annotation.</title>
        <authorList>
            <consortium name="The Broad Institute Genomics Platform"/>
            <consortium name="The Broad Institute Genome Sequencing Center for Infectious Disease"/>
            <person name="Wu L."/>
            <person name="Ma J."/>
        </authorList>
    </citation>
    <scope>NUCLEOTIDE SEQUENCE [LARGE SCALE GENOMIC DNA]</scope>
    <source>
        <strain evidence="2">NBRC 102407</strain>
    </source>
</reference>
<comment type="caution">
    <text evidence="1">The sequence shown here is derived from an EMBL/GenBank/DDBJ whole genome shotgun (WGS) entry which is preliminary data.</text>
</comment>